<proteinExistence type="predicted"/>
<keyword evidence="1" id="KW-1133">Transmembrane helix</keyword>
<organism evidence="3 4">
    <name type="scientific">Helicovermis profundi</name>
    <dbReference type="NCBI Taxonomy" id="3065157"/>
    <lineage>
        <taxon>Bacteria</taxon>
        <taxon>Bacillati</taxon>
        <taxon>Bacillota</taxon>
        <taxon>Clostridia</taxon>
        <taxon>Helicovermis</taxon>
    </lineage>
</organism>
<gene>
    <name evidence="3" type="ORF">HLPR_06740</name>
</gene>
<evidence type="ECO:0000259" key="2">
    <source>
        <dbReference type="Pfam" id="PF20501"/>
    </source>
</evidence>
<dbReference type="KEGG" id="hprf:HLPR_06740"/>
<dbReference type="AlphaFoldDB" id="A0AAU9E200"/>
<dbReference type="Pfam" id="PF20501">
    <property type="entry name" value="MbhE"/>
    <property type="match status" value="1"/>
</dbReference>
<evidence type="ECO:0000313" key="3">
    <source>
        <dbReference type="EMBL" id="BEP28343.1"/>
    </source>
</evidence>
<sequence>MKKILASIITIAFIIFLLIAVNDMPLLGLGTNPSHNIVMEKYINDAMKDTGAVNIVSAMILDYRAFDTFIETSVIYTALICVFMVLKKGGTKYED</sequence>
<name>A0AAU9E200_9FIRM</name>
<dbReference type="EMBL" id="AP028654">
    <property type="protein sequence ID" value="BEP28343.1"/>
    <property type="molecule type" value="Genomic_DNA"/>
</dbReference>
<protein>
    <recommendedName>
        <fullName evidence="2">MrpA C-terminal/MbhE domain-containing protein</fullName>
    </recommendedName>
</protein>
<reference evidence="3 4" key="1">
    <citation type="submission" date="2023-08" db="EMBL/GenBank/DDBJ databases">
        <title>Helicovermis profunda gen. nov., sp. nov., a novel mesophilic, fermentative bacterium within the Bacillota from a deep-sea hydrothermal vent chimney.</title>
        <authorList>
            <person name="Miyazaki U."/>
            <person name="Mizutani D."/>
            <person name="Hashimoto Y."/>
            <person name="Tame A."/>
            <person name="Sawayama S."/>
            <person name="Miyazaki J."/>
            <person name="Takai K."/>
            <person name="Nakagawa S."/>
        </authorList>
    </citation>
    <scope>NUCLEOTIDE SEQUENCE [LARGE SCALE GENOMIC DNA]</scope>
    <source>
        <strain evidence="3 4">S502</strain>
    </source>
</reference>
<dbReference type="Proteomes" id="UP001321786">
    <property type="component" value="Chromosome"/>
</dbReference>
<keyword evidence="1" id="KW-0812">Transmembrane</keyword>
<keyword evidence="4" id="KW-1185">Reference proteome</keyword>
<dbReference type="RefSeq" id="WP_338536668.1">
    <property type="nucleotide sequence ID" value="NZ_AP028654.1"/>
</dbReference>
<feature type="domain" description="MrpA C-terminal/MbhE" evidence="2">
    <location>
        <begin position="31"/>
        <end position="88"/>
    </location>
</feature>
<evidence type="ECO:0000256" key="1">
    <source>
        <dbReference type="SAM" id="Phobius"/>
    </source>
</evidence>
<accession>A0AAU9E200</accession>
<dbReference type="InterPro" id="IPR046806">
    <property type="entry name" value="MrpA_C/MbhE"/>
</dbReference>
<keyword evidence="1" id="KW-0472">Membrane</keyword>
<evidence type="ECO:0000313" key="4">
    <source>
        <dbReference type="Proteomes" id="UP001321786"/>
    </source>
</evidence>
<feature type="transmembrane region" description="Helical" evidence="1">
    <location>
        <begin position="68"/>
        <end position="86"/>
    </location>
</feature>